<dbReference type="KEGG" id="sxa:FMM02_03090"/>
<sequence>MNEEMRKAAADLRTMPSAEATDWLIARYPVGSSDWGSALTLLDHVSLRKQDNRRLATHYLGASPFAHDRPYRVFEKLLGLSELLAIISLSMPANERDADLLMYHLRPLLDCADTDEERRAASEFLEAIGLT</sequence>
<dbReference type="OrthoDB" id="8481513at2"/>
<dbReference type="RefSeq" id="WP_147493491.1">
    <property type="nucleotide sequence ID" value="NZ_CP041659.1"/>
</dbReference>
<dbReference type="AlphaFoldDB" id="A0A516IQ40"/>
<name>A0A516IQ40_9SPHN</name>
<accession>A0A516IQ40</accession>
<evidence type="ECO:0000313" key="1">
    <source>
        <dbReference type="EMBL" id="QDP19032.1"/>
    </source>
</evidence>
<proteinExistence type="predicted"/>
<dbReference type="Proteomes" id="UP000321857">
    <property type="component" value="Chromosome"/>
</dbReference>
<dbReference type="EMBL" id="CP041659">
    <property type="protein sequence ID" value="QDP19032.1"/>
    <property type="molecule type" value="Genomic_DNA"/>
</dbReference>
<protein>
    <submittedName>
        <fullName evidence="1">Uncharacterized protein</fullName>
    </submittedName>
</protein>
<organism evidence="1 2">
    <name type="scientific">Sphingomonas xanthus</name>
    <dbReference type="NCBI Taxonomy" id="2594473"/>
    <lineage>
        <taxon>Bacteria</taxon>
        <taxon>Pseudomonadati</taxon>
        <taxon>Pseudomonadota</taxon>
        <taxon>Alphaproteobacteria</taxon>
        <taxon>Sphingomonadales</taxon>
        <taxon>Sphingomonadaceae</taxon>
        <taxon>Sphingomonas</taxon>
    </lineage>
</organism>
<evidence type="ECO:0000313" key="2">
    <source>
        <dbReference type="Proteomes" id="UP000321857"/>
    </source>
</evidence>
<gene>
    <name evidence="1" type="ORF">FMM02_03090</name>
</gene>
<keyword evidence="2" id="KW-1185">Reference proteome</keyword>
<reference evidence="1 2" key="1">
    <citation type="submission" date="2019-07" db="EMBL/GenBank/DDBJ databases">
        <title>Sphingomonas AE3 Genome sequencing and assembly.</title>
        <authorList>
            <person name="Kim H."/>
        </authorList>
    </citation>
    <scope>NUCLEOTIDE SEQUENCE [LARGE SCALE GENOMIC DNA]</scope>
    <source>
        <strain evidence="1 2">AE3</strain>
    </source>
</reference>